<dbReference type="Proteomes" id="UP000294933">
    <property type="component" value="Unassembled WGS sequence"/>
</dbReference>
<feature type="compositionally biased region" description="Low complexity" evidence="1">
    <location>
        <begin position="34"/>
        <end position="48"/>
    </location>
</feature>
<gene>
    <name evidence="3" type="ORF">BD410DRAFT_844325</name>
    <name evidence="2" type="ORF">BD410DRAFT_845365</name>
</gene>
<evidence type="ECO:0000313" key="4">
    <source>
        <dbReference type="Proteomes" id="UP000294933"/>
    </source>
</evidence>
<dbReference type="Gene3D" id="3.90.550.10">
    <property type="entry name" value="Spore Coat Polysaccharide Biosynthesis Protein SpsA, Chain A"/>
    <property type="match status" value="1"/>
</dbReference>
<evidence type="ECO:0008006" key="5">
    <source>
        <dbReference type="Google" id="ProtNLM"/>
    </source>
</evidence>
<dbReference type="AlphaFoldDB" id="A0A4Y7PJI8"/>
<reference evidence="2 4" key="1">
    <citation type="submission" date="2018-06" db="EMBL/GenBank/DDBJ databases">
        <title>A transcriptomic atlas of mushroom development highlights an independent origin of complex multicellularity.</title>
        <authorList>
            <consortium name="DOE Joint Genome Institute"/>
            <person name="Krizsan K."/>
            <person name="Almasi E."/>
            <person name="Merenyi Z."/>
            <person name="Sahu N."/>
            <person name="Viragh M."/>
            <person name="Koszo T."/>
            <person name="Mondo S."/>
            <person name="Kiss B."/>
            <person name="Balint B."/>
            <person name="Kues U."/>
            <person name="Barry K."/>
            <person name="Hegedus J.C."/>
            <person name="Henrissat B."/>
            <person name="Johnson J."/>
            <person name="Lipzen A."/>
            <person name="Ohm R."/>
            <person name="Nagy I."/>
            <person name="Pangilinan J."/>
            <person name="Yan J."/>
            <person name="Xiong Y."/>
            <person name="Grigoriev I.V."/>
            <person name="Hibbett D.S."/>
            <person name="Nagy L.G."/>
        </authorList>
    </citation>
    <scope>NUCLEOTIDE SEQUENCE [LARGE SCALE GENOMIC DNA]</scope>
    <source>
        <strain evidence="2 4">SZMC22713</strain>
    </source>
</reference>
<dbReference type="EMBL" id="ML170284">
    <property type="protein sequence ID" value="TDL15236.1"/>
    <property type="molecule type" value="Genomic_DNA"/>
</dbReference>
<dbReference type="VEuPathDB" id="FungiDB:BD410DRAFT_844325"/>
<protein>
    <recommendedName>
        <fullName evidence="5">Nucleotidyl transferase domain-containing protein</fullName>
    </recommendedName>
</protein>
<evidence type="ECO:0000256" key="1">
    <source>
        <dbReference type="SAM" id="MobiDB-lite"/>
    </source>
</evidence>
<proteinExistence type="predicted"/>
<organism evidence="2 4">
    <name type="scientific">Rickenella mellea</name>
    <dbReference type="NCBI Taxonomy" id="50990"/>
    <lineage>
        <taxon>Eukaryota</taxon>
        <taxon>Fungi</taxon>
        <taxon>Dikarya</taxon>
        <taxon>Basidiomycota</taxon>
        <taxon>Agaricomycotina</taxon>
        <taxon>Agaricomycetes</taxon>
        <taxon>Hymenochaetales</taxon>
        <taxon>Rickenellaceae</taxon>
        <taxon>Rickenella</taxon>
    </lineage>
</organism>
<evidence type="ECO:0000313" key="2">
    <source>
        <dbReference type="EMBL" id="TDL15236.1"/>
    </source>
</evidence>
<dbReference type="InterPro" id="IPR029044">
    <property type="entry name" value="Nucleotide-diphossugar_trans"/>
</dbReference>
<name>A0A4Y7PJI8_9AGAM</name>
<dbReference type="VEuPathDB" id="FungiDB:BD410DRAFT_845365"/>
<accession>A0A4Y7PJI8</accession>
<sequence length="94" mass="9705">MHGISLANAALEKILKDNMQSNGNNTPGLPTPSAPSSSHSLTPSATPTDDIPSPLGNSGITTLPFPSREIPGFYVVITAGGAGTRLWPLSRKLP</sequence>
<keyword evidence="4" id="KW-1185">Reference proteome</keyword>
<dbReference type="SUPFAM" id="SSF53448">
    <property type="entry name" value="Nucleotide-diphospho-sugar transferases"/>
    <property type="match status" value="1"/>
</dbReference>
<feature type="compositionally biased region" description="Polar residues" evidence="1">
    <location>
        <begin position="18"/>
        <end position="28"/>
    </location>
</feature>
<evidence type="ECO:0000313" key="3">
    <source>
        <dbReference type="EMBL" id="TDL16504.1"/>
    </source>
</evidence>
<dbReference type="EMBL" id="ML170241">
    <property type="protein sequence ID" value="TDL16504.1"/>
    <property type="molecule type" value="Genomic_DNA"/>
</dbReference>
<feature type="region of interest" description="Disordered" evidence="1">
    <location>
        <begin position="15"/>
        <end position="65"/>
    </location>
</feature>